<gene>
    <name evidence="1" type="ORF">PSSU_1641</name>
</gene>
<name>A0A261EPP6_9BIFI</name>
<dbReference type="RefSeq" id="WP_144441924.1">
    <property type="nucleotide sequence ID" value="NZ_MWWQ01000019.1"/>
</dbReference>
<organism evidence="1 2">
    <name type="scientific">Pseudoscardovia suis</name>
    <dbReference type="NCBI Taxonomy" id="987063"/>
    <lineage>
        <taxon>Bacteria</taxon>
        <taxon>Bacillati</taxon>
        <taxon>Actinomycetota</taxon>
        <taxon>Actinomycetes</taxon>
        <taxon>Bifidobacteriales</taxon>
        <taxon>Bifidobacteriaceae</taxon>
        <taxon>Pseudoscardovia</taxon>
    </lineage>
</organism>
<reference evidence="1 2" key="1">
    <citation type="journal article" date="2017" name="BMC Genomics">
        <title>Comparative genomic and phylogenomic analyses of the Bifidobacteriaceae family.</title>
        <authorList>
            <person name="Lugli G.A."/>
            <person name="Milani C."/>
            <person name="Turroni F."/>
            <person name="Duranti S."/>
            <person name="Mancabelli L."/>
            <person name="Mangifesta M."/>
            <person name="Ferrario C."/>
            <person name="Modesto M."/>
            <person name="Mattarelli P."/>
            <person name="Jiri K."/>
            <person name="van Sinderen D."/>
            <person name="Ventura M."/>
        </authorList>
    </citation>
    <scope>NUCLEOTIDE SEQUENCE [LARGE SCALE GENOMIC DNA]</scope>
    <source>
        <strain evidence="1 2">DSM 24744</strain>
    </source>
</reference>
<protein>
    <submittedName>
        <fullName evidence="1">Uncharacterized protein</fullName>
    </submittedName>
</protein>
<proteinExistence type="predicted"/>
<keyword evidence="2" id="KW-1185">Reference proteome</keyword>
<evidence type="ECO:0000313" key="1">
    <source>
        <dbReference type="EMBL" id="OZG48817.1"/>
    </source>
</evidence>
<sequence length="190" mass="21699">MSACALHGNPIFLTAAFERFDMTRRGKLEWMQVVFGLLEPFTAFFWEASMARRYACRPLKGLCTEAQARYLLFLTRNWSDREFDRFVGLYYRSGSAWRKQGSRQGKLRHVSRESASRMIRVLKADAGIREALAARGFEGVDASVCAVVRSWMRGCNVRDPMLVPDGVVRQALLVRKDRRLARLALDDAGD</sequence>
<evidence type="ECO:0000313" key="2">
    <source>
        <dbReference type="Proteomes" id="UP000216454"/>
    </source>
</evidence>
<comment type="caution">
    <text evidence="1">The sequence shown here is derived from an EMBL/GenBank/DDBJ whole genome shotgun (WGS) entry which is preliminary data.</text>
</comment>
<accession>A0A261EPP6</accession>
<dbReference type="EMBL" id="MWWQ01000019">
    <property type="protein sequence ID" value="OZG48817.1"/>
    <property type="molecule type" value="Genomic_DNA"/>
</dbReference>
<dbReference type="AlphaFoldDB" id="A0A261EPP6"/>
<dbReference type="Proteomes" id="UP000216454">
    <property type="component" value="Unassembled WGS sequence"/>
</dbReference>